<evidence type="ECO:0000313" key="1">
    <source>
        <dbReference type="EMBL" id="KGO65651.1"/>
    </source>
</evidence>
<dbReference type="OrthoDB" id="2533084at2759"/>
<gene>
    <name evidence="1" type="ORF">PITC_007690</name>
</gene>
<dbReference type="EMBL" id="JQGA01001488">
    <property type="protein sequence ID" value="KGO65651.1"/>
    <property type="molecule type" value="Genomic_DNA"/>
</dbReference>
<dbReference type="HOGENOM" id="CLU_2758587_0_0_1"/>
<dbReference type="AlphaFoldDB" id="A0A0A2KFJ8"/>
<proteinExistence type="predicted"/>
<dbReference type="Proteomes" id="UP000030104">
    <property type="component" value="Unassembled WGS sequence"/>
</dbReference>
<evidence type="ECO:0000313" key="2">
    <source>
        <dbReference type="Proteomes" id="UP000030104"/>
    </source>
</evidence>
<dbReference type="STRING" id="40296.A0A0A2KFJ8"/>
<dbReference type="PhylomeDB" id="A0A0A2KFJ8"/>
<sequence>MLTCCCCFLGKTGFDRECFERNLGVPGGILVNRFATFFFGRGLSCRLPGKRRYISEIPILYAILEEVSWI</sequence>
<protein>
    <submittedName>
        <fullName evidence="1">Uncharacterized protein</fullName>
    </submittedName>
</protein>
<name>A0A0A2KFJ8_PENIT</name>
<keyword evidence="2" id="KW-1185">Reference proteome</keyword>
<organism evidence="1 2">
    <name type="scientific">Penicillium italicum</name>
    <name type="common">Blue mold</name>
    <dbReference type="NCBI Taxonomy" id="40296"/>
    <lineage>
        <taxon>Eukaryota</taxon>
        <taxon>Fungi</taxon>
        <taxon>Dikarya</taxon>
        <taxon>Ascomycota</taxon>
        <taxon>Pezizomycotina</taxon>
        <taxon>Eurotiomycetes</taxon>
        <taxon>Eurotiomycetidae</taxon>
        <taxon>Eurotiales</taxon>
        <taxon>Aspergillaceae</taxon>
        <taxon>Penicillium</taxon>
    </lineage>
</organism>
<comment type="caution">
    <text evidence="1">The sequence shown here is derived from an EMBL/GenBank/DDBJ whole genome shotgun (WGS) entry which is preliminary data.</text>
</comment>
<accession>A0A0A2KFJ8</accession>
<reference evidence="1 2" key="1">
    <citation type="journal article" date="2015" name="Mol. Plant Microbe Interact.">
        <title>Genome, transcriptome, and functional analyses of Penicillium expansum provide new insights into secondary metabolism and pathogenicity.</title>
        <authorList>
            <person name="Ballester A.R."/>
            <person name="Marcet-Houben M."/>
            <person name="Levin E."/>
            <person name="Sela N."/>
            <person name="Selma-Lazaro C."/>
            <person name="Carmona L."/>
            <person name="Wisniewski M."/>
            <person name="Droby S."/>
            <person name="Gonzalez-Candelas L."/>
            <person name="Gabaldon T."/>
        </authorList>
    </citation>
    <scope>NUCLEOTIDE SEQUENCE [LARGE SCALE GENOMIC DNA]</scope>
    <source>
        <strain evidence="1 2">PHI-1</strain>
    </source>
</reference>